<keyword evidence="6" id="KW-0436">Ligase</keyword>
<evidence type="ECO:0000313" key="6">
    <source>
        <dbReference type="EMBL" id="VAX09308.1"/>
    </source>
</evidence>
<evidence type="ECO:0000256" key="1">
    <source>
        <dbReference type="ARBA" id="ARBA00005752"/>
    </source>
</evidence>
<dbReference type="InterPro" id="IPR006426">
    <property type="entry name" value="Asn_synth_AEB"/>
</dbReference>
<dbReference type="InterPro" id="IPR033738">
    <property type="entry name" value="AsnB_N"/>
</dbReference>
<dbReference type="InterPro" id="IPR017932">
    <property type="entry name" value="GATase_2_dom"/>
</dbReference>
<comment type="similarity">
    <text evidence="1">Belongs to the asparagine synthetase family.</text>
</comment>
<feature type="non-terminal residue" evidence="6">
    <location>
        <position position="525"/>
    </location>
</feature>
<dbReference type="EC" id="6.3.5.4" evidence="6"/>
<keyword evidence="3" id="KW-0067">ATP-binding</keyword>
<dbReference type="GO" id="GO:0005829">
    <property type="term" value="C:cytosol"/>
    <property type="evidence" value="ECO:0007669"/>
    <property type="project" value="TreeGrafter"/>
</dbReference>
<dbReference type="GO" id="GO:0005524">
    <property type="term" value="F:ATP binding"/>
    <property type="evidence" value="ECO:0007669"/>
    <property type="project" value="UniProtKB-KW"/>
</dbReference>
<dbReference type="GO" id="GO:0006529">
    <property type="term" value="P:asparagine biosynthetic process"/>
    <property type="evidence" value="ECO:0007669"/>
    <property type="project" value="InterPro"/>
</dbReference>
<dbReference type="Gene3D" id="3.60.20.10">
    <property type="entry name" value="Glutamine Phosphoribosylpyrophosphate, subunit 1, domain 1"/>
    <property type="match status" value="1"/>
</dbReference>
<organism evidence="6">
    <name type="scientific">hydrothermal vent metagenome</name>
    <dbReference type="NCBI Taxonomy" id="652676"/>
    <lineage>
        <taxon>unclassified sequences</taxon>
        <taxon>metagenomes</taxon>
        <taxon>ecological metagenomes</taxon>
    </lineage>
</organism>
<dbReference type="SUPFAM" id="SSF52402">
    <property type="entry name" value="Adenine nucleotide alpha hydrolases-like"/>
    <property type="match status" value="1"/>
</dbReference>
<dbReference type="GO" id="GO:0004066">
    <property type="term" value="F:asparagine synthase (glutamine-hydrolyzing) activity"/>
    <property type="evidence" value="ECO:0007669"/>
    <property type="project" value="UniProtKB-EC"/>
</dbReference>
<evidence type="ECO:0000256" key="3">
    <source>
        <dbReference type="ARBA" id="ARBA00022840"/>
    </source>
</evidence>
<dbReference type="InterPro" id="IPR029055">
    <property type="entry name" value="Ntn_hydrolases_N"/>
</dbReference>
<dbReference type="NCBIfam" id="TIGR01536">
    <property type="entry name" value="asn_synth_AEB"/>
    <property type="match status" value="1"/>
</dbReference>
<dbReference type="Gene3D" id="3.40.50.620">
    <property type="entry name" value="HUPs"/>
    <property type="match status" value="1"/>
</dbReference>
<keyword evidence="4" id="KW-0315">Glutamine amidotransferase</keyword>
<dbReference type="AlphaFoldDB" id="A0A3B1BD10"/>
<sequence>MCGIAGWLSTTPIAADALPSLKLMIDSIAHRGPDGEGTVLFEHAALGHRRLAIIDLQTGQQPMFSHDRRYCISFNGEIYNYQTLRKALIEQGHTFQHHSDTEVIMELYRAKGWQGFSQLRGMFAFALWDNEQQQGLLVRDPQGIKPLFIQHDGPQLCFASEAKALLARNGEKPSLNCNALHQLMNFRYLPGEMSLFEGITQLPAGRVLCWQPDGEITQQQIPRPKAASGDTLSQLHDTISQHLTADVEVGCYLSGGIDSATIAAVVAQQQPLRSFTLAVGDDPDEAINAAKSAQILGIHNQQGKISGDLEQQLLDLVWHLEVPKINALQVSQLAQLASRNVKVTLSGLGGDELFLGYNAHKIFAQCQGLSRWLPKLASQPLGRLGSGVINTLQRTPWSEPQRAMQMLQNLGNWPPLYGLLRNVWDNPNMRQQIYGPRMLDQPLENSFALLEQRWPQSESPIAAMAQFELHNKMVNDLLWQEDRVSMAVGLEVRTPFVDGPLIAHMRQLTPEQLMAGGAKGYMRQV</sequence>
<dbReference type="Pfam" id="PF13537">
    <property type="entry name" value="GATase_7"/>
    <property type="match status" value="1"/>
</dbReference>
<dbReference type="InterPro" id="IPR001962">
    <property type="entry name" value="Asn_synthase"/>
</dbReference>
<dbReference type="PIRSF" id="PIRSF001589">
    <property type="entry name" value="Asn_synthetase_glu-h"/>
    <property type="match status" value="1"/>
</dbReference>
<reference evidence="6" key="1">
    <citation type="submission" date="2018-06" db="EMBL/GenBank/DDBJ databases">
        <authorList>
            <person name="Zhirakovskaya E."/>
        </authorList>
    </citation>
    <scope>NUCLEOTIDE SEQUENCE</scope>
</reference>
<accession>A0A3B1BD10</accession>
<proteinExistence type="inferred from homology"/>
<dbReference type="Pfam" id="PF00733">
    <property type="entry name" value="Asn_synthase"/>
    <property type="match status" value="1"/>
</dbReference>
<protein>
    <submittedName>
        <fullName evidence="6">Asparagine synthetase [glutamine-hydrolyzing]</fullName>
        <ecNumber evidence="6">6.3.5.4</ecNumber>
    </submittedName>
</protein>
<dbReference type="SUPFAM" id="SSF56235">
    <property type="entry name" value="N-terminal nucleophile aminohydrolases (Ntn hydrolases)"/>
    <property type="match status" value="1"/>
</dbReference>
<dbReference type="InterPro" id="IPR014729">
    <property type="entry name" value="Rossmann-like_a/b/a_fold"/>
</dbReference>
<dbReference type="PANTHER" id="PTHR43284:SF1">
    <property type="entry name" value="ASPARAGINE SYNTHETASE"/>
    <property type="match status" value="1"/>
</dbReference>
<dbReference type="CDD" id="cd00712">
    <property type="entry name" value="AsnB"/>
    <property type="match status" value="1"/>
</dbReference>
<evidence type="ECO:0000256" key="2">
    <source>
        <dbReference type="ARBA" id="ARBA00022741"/>
    </source>
</evidence>
<dbReference type="EMBL" id="UOFX01000047">
    <property type="protein sequence ID" value="VAX09308.1"/>
    <property type="molecule type" value="Genomic_DNA"/>
</dbReference>
<evidence type="ECO:0000256" key="4">
    <source>
        <dbReference type="ARBA" id="ARBA00022962"/>
    </source>
</evidence>
<dbReference type="InterPro" id="IPR051786">
    <property type="entry name" value="ASN_synthetase/amidase"/>
</dbReference>
<keyword evidence="2" id="KW-0547">Nucleotide-binding</keyword>
<feature type="domain" description="Glutamine amidotransferase type-2" evidence="5">
    <location>
        <begin position="2"/>
        <end position="213"/>
    </location>
</feature>
<dbReference type="PROSITE" id="PS51278">
    <property type="entry name" value="GATASE_TYPE_2"/>
    <property type="match status" value="1"/>
</dbReference>
<gene>
    <name evidence="6" type="ORF">MNBD_GAMMA26-3</name>
</gene>
<dbReference type="CDD" id="cd01991">
    <property type="entry name" value="Asn_synthase_B_C"/>
    <property type="match status" value="1"/>
</dbReference>
<evidence type="ECO:0000259" key="5">
    <source>
        <dbReference type="PROSITE" id="PS51278"/>
    </source>
</evidence>
<dbReference type="PANTHER" id="PTHR43284">
    <property type="entry name" value="ASPARAGINE SYNTHETASE (GLUTAMINE-HYDROLYZING)"/>
    <property type="match status" value="1"/>
</dbReference>
<name>A0A3B1BD10_9ZZZZ</name>